<keyword evidence="5 9" id="KW-0630">Potassium</keyword>
<feature type="transmembrane region" description="Helical" evidence="9">
    <location>
        <begin position="534"/>
        <end position="558"/>
    </location>
</feature>
<comment type="subcellular location">
    <subcellularLocation>
        <location evidence="9">Cell membrane</location>
        <topology evidence="9">Multi-pass membrane protein</topology>
    </subcellularLocation>
</comment>
<feature type="transmembrane region" description="Helical" evidence="9">
    <location>
        <begin position="420"/>
        <end position="444"/>
    </location>
</feature>
<feature type="transmembrane region" description="Helical" evidence="9">
    <location>
        <begin position="70"/>
        <end position="91"/>
    </location>
</feature>
<gene>
    <name evidence="9 10" type="primary">kdpA</name>
    <name evidence="10" type="ORF">DXA38_07710</name>
</gene>
<feature type="transmembrane region" description="Helical" evidence="9">
    <location>
        <begin position="374"/>
        <end position="399"/>
    </location>
</feature>
<keyword evidence="2 9" id="KW-1003">Cell membrane</keyword>
<dbReference type="HAMAP" id="MF_00275">
    <property type="entry name" value="KdpA"/>
    <property type="match status" value="1"/>
</dbReference>
<feature type="transmembrane region" description="Helical" evidence="9">
    <location>
        <begin position="12"/>
        <end position="31"/>
    </location>
</feature>
<evidence type="ECO:0000256" key="8">
    <source>
        <dbReference type="ARBA" id="ARBA00023136"/>
    </source>
</evidence>
<dbReference type="EMBL" id="QVEV01000008">
    <property type="protein sequence ID" value="RGC16558.1"/>
    <property type="molecule type" value="Genomic_DNA"/>
</dbReference>
<evidence type="ECO:0000256" key="2">
    <source>
        <dbReference type="ARBA" id="ARBA00022475"/>
    </source>
</evidence>
<dbReference type="AlphaFoldDB" id="A0A3E2VYT2"/>
<keyword evidence="7 9" id="KW-0406">Ion transport</keyword>
<evidence type="ECO:0000256" key="7">
    <source>
        <dbReference type="ARBA" id="ARBA00023065"/>
    </source>
</evidence>
<keyword evidence="3 9" id="KW-0633">Potassium transport</keyword>
<feature type="transmembrane region" description="Helical" evidence="9">
    <location>
        <begin position="177"/>
        <end position="199"/>
    </location>
</feature>
<keyword evidence="1 9" id="KW-0813">Transport</keyword>
<accession>A0A3E2VYT2</accession>
<sequence length="572" mass="60985">MNSAWILQDVVYVVALLAIGYPLGCYIYKIYNGEQVALMRVFAPLEQLLYRVMGVDEEQQMHAKKYASSVLWFSFFGFLIVMGLHLVQAWLPLNPEQLENTSLHLAYNTAASFVSNTNWQAYTGEVTLSYLTQMAGLTVQNFVSAATGIAVLFVLCRGFVRRETKNLGNFWSDLVKITLYILLPLSVVVCLLLVSQGVVQTLDPYASYTTLEGTQGVLPLGPAASQIAIKQLGTNGGGFFGVNAAFPYENATPLSNFIEALCLLLIPAALCFTFGKAVKDTRQGKTILIVMTVIFVAALVGLSCAEIFGAPSWDSVASLGGSMEGKETRFGVGGSSLWAAATTAASNGSVNAMHDSLTPLGGMITMFLMQLGEVVFGGVGCGLYGMLAFALLTVFMAGLMVGRTPEYIGKKINAFDMKMVCIILLVPPLCLLLATAITTLFPAAQQLQADGGWLSNTGSHGFSEILYAYTSMAGNNGSAFAGFQANTVLTNVMGGTVMLLVRFLPMVAVIYLAQSLASKKYVPAGSGTLATTSPLFVGFLIVIVLIVGALTFLPVLALGPLAEFFTQLHVLG</sequence>
<dbReference type="Pfam" id="PF03814">
    <property type="entry name" value="KdpA"/>
    <property type="match status" value="1"/>
</dbReference>
<dbReference type="Proteomes" id="UP000260025">
    <property type="component" value="Unassembled WGS sequence"/>
</dbReference>
<proteinExistence type="inferred from homology"/>
<dbReference type="PANTHER" id="PTHR30607:SF2">
    <property type="entry name" value="POTASSIUM-TRANSPORTING ATPASE POTASSIUM-BINDING SUBUNIT"/>
    <property type="match status" value="1"/>
</dbReference>
<keyword evidence="8 9" id="KW-0472">Membrane</keyword>
<reference evidence="10 11" key="1">
    <citation type="submission" date="2018-08" db="EMBL/GenBank/DDBJ databases">
        <title>A genome reference for cultivated species of the human gut microbiota.</title>
        <authorList>
            <person name="Zou Y."/>
            <person name="Xue W."/>
            <person name="Luo G."/>
        </authorList>
    </citation>
    <scope>NUCLEOTIDE SEQUENCE [LARGE SCALE GENOMIC DNA]</scope>
    <source>
        <strain evidence="10 11">OF01-2LB</strain>
    </source>
</reference>
<evidence type="ECO:0000313" key="10">
    <source>
        <dbReference type="EMBL" id="RGC16558.1"/>
    </source>
</evidence>
<dbReference type="PANTHER" id="PTHR30607">
    <property type="entry name" value="POTASSIUM-TRANSPORTING ATPASE A CHAIN"/>
    <property type="match status" value="1"/>
</dbReference>
<keyword evidence="4 9" id="KW-0812">Transmembrane</keyword>
<evidence type="ECO:0000256" key="4">
    <source>
        <dbReference type="ARBA" id="ARBA00022692"/>
    </source>
</evidence>
<dbReference type="GO" id="GO:0030955">
    <property type="term" value="F:potassium ion binding"/>
    <property type="evidence" value="ECO:0007669"/>
    <property type="project" value="UniProtKB-UniRule"/>
</dbReference>
<dbReference type="InterPro" id="IPR004623">
    <property type="entry name" value="KdpA"/>
</dbReference>
<feature type="transmembrane region" description="Helical" evidence="9">
    <location>
        <begin position="137"/>
        <end position="156"/>
    </location>
</feature>
<keyword evidence="6 9" id="KW-1133">Transmembrane helix</keyword>
<dbReference type="NCBIfam" id="TIGR00680">
    <property type="entry name" value="kdpA"/>
    <property type="match status" value="1"/>
</dbReference>
<protein>
    <recommendedName>
        <fullName evidence="9">Potassium-transporting ATPase potassium-binding subunit</fullName>
    </recommendedName>
    <alternativeName>
        <fullName evidence="9">ATP phosphohydrolase [potassium-transporting] A chain</fullName>
    </alternativeName>
    <alternativeName>
        <fullName evidence="9">Potassium-binding and translocating subunit A</fullName>
    </alternativeName>
    <alternativeName>
        <fullName evidence="9">Potassium-translocating ATPase A chain</fullName>
    </alternativeName>
</protein>
<evidence type="ECO:0000256" key="1">
    <source>
        <dbReference type="ARBA" id="ARBA00022448"/>
    </source>
</evidence>
<dbReference type="RefSeq" id="WP_117442668.1">
    <property type="nucleotide sequence ID" value="NZ_JAJFEN010000006.1"/>
</dbReference>
<feature type="transmembrane region" description="Helical" evidence="9">
    <location>
        <begin position="257"/>
        <end position="275"/>
    </location>
</feature>
<dbReference type="GO" id="GO:0008556">
    <property type="term" value="F:P-type potassium transmembrane transporter activity"/>
    <property type="evidence" value="ECO:0007669"/>
    <property type="project" value="InterPro"/>
</dbReference>
<feature type="transmembrane region" description="Helical" evidence="9">
    <location>
        <begin position="287"/>
        <end position="308"/>
    </location>
</feature>
<feature type="transmembrane region" description="Helical" evidence="9">
    <location>
        <begin position="492"/>
        <end position="513"/>
    </location>
</feature>
<comment type="function">
    <text evidence="9">Part of the high-affinity ATP-driven potassium transport (or Kdp) system, which catalyzes the hydrolysis of ATP coupled with the electrogenic transport of potassium into the cytoplasm. This subunit binds the extracellular potassium ions and delivers the ions to the membrane domain of KdpB through an intramembrane tunnel.</text>
</comment>
<evidence type="ECO:0000256" key="5">
    <source>
        <dbReference type="ARBA" id="ARBA00022958"/>
    </source>
</evidence>
<organism evidence="10 11">
    <name type="scientific">Clostridium innocuum</name>
    <dbReference type="NCBI Taxonomy" id="1522"/>
    <lineage>
        <taxon>Bacteria</taxon>
        <taxon>Bacillati</taxon>
        <taxon>Bacillota</taxon>
        <taxon>Clostridia</taxon>
        <taxon>Eubacteriales</taxon>
        <taxon>Clostridiaceae</taxon>
        <taxon>Clostridium</taxon>
    </lineage>
</organism>
<dbReference type="OrthoDB" id="9763796at2"/>
<comment type="subunit">
    <text evidence="9">The system is composed of three essential subunits: KdpA, KdpB and KdpC.</text>
</comment>
<evidence type="ECO:0000256" key="6">
    <source>
        <dbReference type="ARBA" id="ARBA00022989"/>
    </source>
</evidence>
<comment type="caution">
    <text evidence="10">The sequence shown here is derived from an EMBL/GenBank/DDBJ whole genome shotgun (WGS) entry which is preliminary data.</text>
</comment>
<dbReference type="GO" id="GO:0005886">
    <property type="term" value="C:plasma membrane"/>
    <property type="evidence" value="ECO:0007669"/>
    <property type="project" value="UniProtKB-SubCell"/>
</dbReference>
<evidence type="ECO:0000256" key="9">
    <source>
        <dbReference type="HAMAP-Rule" id="MF_00275"/>
    </source>
</evidence>
<evidence type="ECO:0000313" key="11">
    <source>
        <dbReference type="Proteomes" id="UP000260025"/>
    </source>
</evidence>
<comment type="similarity">
    <text evidence="9">Belongs to the KdpA family.</text>
</comment>
<name>A0A3E2VYT2_CLOIN</name>
<evidence type="ECO:0000256" key="3">
    <source>
        <dbReference type="ARBA" id="ARBA00022538"/>
    </source>
</evidence>
<dbReference type="PIRSF" id="PIRSF001294">
    <property type="entry name" value="K_ATPaseA"/>
    <property type="match status" value="1"/>
</dbReference>